<evidence type="ECO:0000256" key="1">
    <source>
        <dbReference type="ARBA" id="ARBA00004651"/>
    </source>
</evidence>
<evidence type="ECO:0000256" key="5">
    <source>
        <dbReference type="ARBA" id="ARBA00023136"/>
    </source>
</evidence>
<evidence type="ECO:0000313" key="10">
    <source>
        <dbReference type="Proteomes" id="UP000323297"/>
    </source>
</evidence>
<comment type="subcellular location">
    <subcellularLocation>
        <location evidence="1">Cell membrane</location>
        <topology evidence="1">Multi-pass membrane protein</topology>
    </subcellularLocation>
</comment>
<keyword evidence="2" id="KW-1003">Cell membrane</keyword>
<feature type="domain" description="Type IV secretion system coupling protein TraD DNA-binding" evidence="8">
    <location>
        <begin position="179"/>
        <end position="566"/>
    </location>
</feature>
<dbReference type="InterPro" id="IPR027417">
    <property type="entry name" value="P-loop_NTPase"/>
</dbReference>
<dbReference type="GO" id="GO:0005886">
    <property type="term" value="C:plasma membrane"/>
    <property type="evidence" value="ECO:0007669"/>
    <property type="project" value="UniProtKB-SubCell"/>
</dbReference>
<feature type="compositionally biased region" description="Polar residues" evidence="6">
    <location>
        <begin position="663"/>
        <end position="680"/>
    </location>
</feature>
<evidence type="ECO:0000256" key="6">
    <source>
        <dbReference type="SAM" id="MobiDB-lite"/>
    </source>
</evidence>
<feature type="region of interest" description="Disordered" evidence="6">
    <location>
        <begin position="660"/>
        <end position="695"/>
    </location>
</feature>
<dbReference type="CDD" id="cd01127">
    <property type="entry name" value="TrwB_TraG_TraD_VirD4"/>
    <property type="match status" value="1"/>
</dbReference>
<evidence type="ECO:0000256" key="7">
    <source>
        <dbReference type="SAM" id="Phobius"/>
    </source>
</evidence>
<organism evidence="9 10">
    <name type="scientific">Citrobacter portucalensis</name>
    <dbReference type="NCBI Taxonomy" id="1639133"/>
    <lineage>
        <taxon>Bacteria</taxon>
        <taxon>Pseudomonadati</taxon>
        <taxon>Pseudomonadota</taxon>
        <taxon>Gammaproteobacteria</taxon>
        <taxon>Enterobacterales</taxon>
        <taxon>Enterobacteriaceae</taxon>
        <taxon>Citrobacter</taxon>
        <taxon>Citrobacter freundii complex</taxon>
    </lineage>
</organism>
<keyword evidence="5 7" id="KW-0472">Membrane</keyword>
<dbReference type="AlphaFoldDB" id="A0A5B0ST93"/>
<accession>A0A5B0ST93</accession>
<evidence type="ECO:0000256" key="4">
    <source>
        <dbReference type="ARBA" id="ARBA00022989"/>
    </source>
</evidence>
<dbReference type="PANTHER" id="PTHR37937">
    <property type="entry name" value="CONJUGATIVE TRANSFER: DNA TRANSPORT"/>
    <property type="match status" value="1"/>
</dbReference>
<dbReference type="PANTHER" id="PTHR37937:SF1">
    <property type="entry name" value="CONJUGATIVE TRANSFER: DNA TRANSPORT"/>
    <property type="match status" value="1"/>
</dbReference>
<evidence type="ECO:0000259" key="8">
    <source>
        <dbReference type="Pfam" id="PF10412"/>
    </source>
</evidence>
<gene>
    <name evidence="9" type="ORF">D3H66_24610</name>
</gene>
<evidence type="ECO:0000313" key="9">
    <source>
        <dbReference type="EMBL" id="KAA1140519.1"/>
    </source>
</evidence>
<dbReference type="Proteomes" id="UP000323297">
    <property type="component" value="Unassembled WGS sequence"/>
</dbReference>
<dbReference type="Pfam" id="PF10412">
    <property type="entry name" value="TrwB_AAD_bind"/>
    <property type="match status" value="1"/>
</dbReference>
<dbReference type="SUPFAM" id="SSF52540">
    <property type="entry name" value="P-loop containing nucleoside triphosphate hydrolases"/>
    <property type="match status" value="1"/>
</dbReference>
<keyword evidence="4 7" id="KW-1133">Transmembrane helix</keyword>
<dbReference type="RefSeq" id="WP_149608364.1">
    <property type="nucleotide sequence ID" value="NZ_VTZD01000049.1"/>
</dbReference>
<evidence type="ECO:0000256" key="3">
    <source>
        <dbReference type="ARBA" id="ARBA00022692"/>
    </source>
</evidence>
<dbReference type="InterPro" id="IPR019476">
    <property type="entry name" value="T4SS_TraD_DNA-bd"/>
</dbReference>
<feature type="compositionally biased region" description="Polar residues" evidence="6">
    <location>
        <begin position="736"/>
        <end position="749"/>
    </location>
</feature>
<keyword evidence="3 7" id="KW-0812">Transmembrane</keyword>
<feature type="transmembrane region" description="Helical" evidence="7">
    <location>
        <begin position="121"/>
        <end position="140"/>
    </location>
</feature>
<dbReference type="EMBL" id="VTZD01000049">
    <property type="protein sequence ID" value="KAA1140519.1"/>
    <property type="molecule type" value="Genomic_DNA"/>
</dbReference>
<name>A0A5B0ST93_9ENTR</name>
<comment type="caution">
    <text evidence="9">The sequence shown here is derived from an EMBL/GenBank/DDBJ whole genome shotgun (WGS) entry which is preliminary data.</text>
</comment>
<feature type="transmembrane region" description="Helical" evidence="7">
    <location>
        <begin position="35"/>
        <end position="54"/>
    </location>
</feature>
<feature type="compositionally biased region" description="Polar residues" evidence="6">
    <location>
        <begin position="770"/>
        <end position="781"/>
    </location>
</feature>
<proteinExistence type="predicted"/>
<reference evidence="9 10" key="1">
    <citation type="submission" date="2019-08" db="EMBL/GenBank/DDBJ databases">
        <title>Draft genome sequence of Citrobacter portucalensis strain isolated from green turtle.</title>
        <authorList>
            <person name="Fernandes M.R."/>
            <person name="Sellera F.P."/>
            <person name="Goldeberg D.W."/>
            <person name="Costa D.C."/>
            <person name="Lincopan N."/>
        </authorList>
    </citation>
    <scope>NUCLEOTIDE SEQUENCE [LARGE SCALE GENOMIC DNA]</scope>
    <source>
        <strain evidence="9 10">TV06</strain>
    </source>
</reference>
<protein>
    <submittedName>
        <fullName evidence="9">Type IV secretion system DNA-binding domain-containing protein</fullName>
    </submittedName>
</protein>
<dbReference type="GO" id="GO:0003677">
    <property type="term" value="F:DNA binding"/>
    <property type="evidence" value="ECO:0007669"/>
    <property type="project" value="UniProtKB-KW"/>
</dbReference>
<evidence type="ECO:0000256" key="2">
    <source>
        <dbReference type="ARBA" id="ARBA00022475"/>
    </source>
</evidence>
<dbReference type="InterPro" id="IPR051539">
    <property type="entry name" value="T4SS-coupling_protein"/>
</dbReference>
<dbReference type="Gene3D" id="3.40.50.300">
    <property type="entry name" value="P-loop containing nucleotide triphosphate hydrolases"/>
    <property type="match status" value="2"/>
</dbReference>
<keyword evidence="9" id="KW-0238">DNA-binding</keyword>
<sequence length="781" mass="87164">MVDKKQDSSTVQELNRGGQVLMHFIRMLHQTLTRYFKIVFIVFALSTGLMTYRFSDSTDWYMGLKYFYSSIFVDHLGMENGKTSLLLPDGRTVNVTDSQIVHSPAMQIHAATLYSNLLKSLLLSTLIALVAAWYLFRFVLGKGKEESKDEHLRGTEIVALEDLKTAAQDRINEDGRPSRISIAGIPLIRFQENSGIALIGSPGTGKSTTARDILRQTRAQGQKAFLYDISGEFTKRFYRPGKDIILNVFDTRSHSWDFWAEGKNPAMYDRLAKAAIPDHNSGGDPFWTEAPRLLFSALLEQLGQRFQAPQVEHLMNIILRMSNDKIAKVVATTDARNVMNLELDKLAGSVRAVITAYTRNFKHLALPKGPRFSFRDWAQDEDSDAWVFITVRDDMKDTLKPMMTMMIESAMSAILTLEPSEQRLIVASIDEAGTLHEIPTICDFIATGRKFGAIPILGFQSNAQMESTYGEKKAQVLMDSIGSLAAFRINGSKGAAWLADQLGDQEIQRTSENTSFGANDVRDATTINRENKEQNIVLKSQITSLPDNTCYLRLGRGLPVAKIKFPFDNMKMLHPGILETPALKDESFMSLYSQENEVTPEEVLEKIQRDMDNVELQSQRPRGNVKPDPDSGKSKVQILDDVISTITGVSPVINKPVQEEHSSLNIDDVSQSNVTASSQEIPDAHGTDNPIEPVLTTEKPVNPVALAMQAVNQKKSSGDETDDSSDFEQMNADDQYYQQIMSDFNNQFESDIKNPGEDKPNSAGVKNVEKSINQLDINGGY</sequence>
<feature type="region of interest" description="Disordered" evidence="6">
    <location>
        <begin position="712"/>
        <end position="781"/>
    </location>
</feature>
<feature type="region of interest" description="Disordered" evidence="6">
    <location>
        <begin position="614"/>
        <end position="635"/>
    </location>
</feature>
<feature type="compositionally biased region" description="Basic and acidic residues" evidence="6">
    <location>
        <begin position="750"/>
        <end position="760"/>
    </location>
</feature>